<dbReference type="SUPFAM" id="SSF46689">
    <property type="entry name" value="Homeodomain-like"/>
    <property type="match status" value="1"/>
</dbReference>
<evidence type="ECO:0000256" key="1">
    <source>
        <dbReference type="ARBA" id="ARBA00023015"/>
    </source>
</evidence>
<keyword evidence="2 4" id="KW-0238">DNA-binding</keyword>
<gene>
    <name evidence="6" type="ORF">Pph01_68520</name>
</gene>
<dbReference type="Proteomes" id="UP000622547">
    <property type="component" value="Unassembled WGS sequence"/>
</dbReference>
<dbReference type="GO" id="GO:0000976">
    <property type="term" value="F:transcription cis-regulatory region binding"/>
    <property type="evidence" value="ECO:0007669"/>
    <property type="project" value="TreeGrafter"/>
</dbReference>
<dbReference type="PANTHER" id="PTHR30055:SF220">
    <property type="entry name" value="TETR-FAMILY REGULATORY PROTEIN"/>
    <property type="match status" value="1"/>
</dbReference>
<dbReference type="Gene3D" id="1.10.357.10">
    <property type="entry name" value="Tetracycline Repressor, domain 2"/>
    <property type="match status" value="1"/>
</dbReference>
<name>A0A8J3UGE6_9ACTN</name>
<protein>
    <submittedName>
        <fullName evidence="6">TetR family transcriptional regulator</fullName>
    </submittedName>
</protein>
<dbReference type="SUPFAM" id="SSF48498">
    <property type="entry name" value="Tetracyclin repressor-like, C-terminal domain"/>
    <property type="match status" value="1"/>
</dbReference>
<accession>A0A8J3UGE6</accession>
<dbReference type="InterPro" id="IPR036271">
    <property type="entry name" value="Tet_transcr_reg_TetR-rel_C_sf"/>
</dbReference>
<sequence length="199" mass="21132">MAQATPRYHHGNLRAELLVSAERKLETTGVQGLSLRELAREIGVSHGAPRQHFPDKQALLDALAVLGLERLGRELGAALGEAEGPFADRLLAFVRAYVRFATAHPAMLALMFARKDRPDAPELLEAGERAFAAPVALIAGAQAAGEIDDADPDRVAMALLATIQGLATIITGGMIGDRSDDVVVSGTVETLLRGLRPTR</sequence>
<dbReference type="EMBL" id="BOOP01000036">
    <property type="protein sequence ID" value="GII41849.1"/>
    <property type="molecule type" value="Genomic_DNA"/>
</dbReference>
<evidence type="ECO:0000259" key="5">
    <source>
        <dbReference type="PROSITE" id="PS50977"/>
    </source>
</evidence>
<evidence type="ECO:0000256" key="3">
    <source>
        <dbReference type="ARBA" id="ARBA00023163"/>
    </source>
</evidence>
<feature type="DNA-binding region" description="H-T-H motif" evidence="4">
    <location>
        <begin position="34"/>
        <end position="53"/>
    </location>
</feature>
<evidence type="ECO:0000256" key="4">
    <source>
        <dbReference type="PROSITE-ProRule" id="PRU00335"/>
    </source>
</evidence>
<proteinExistence type="predicted"/>
<keyword evidence="7" id="KW-1185">Reference proteome</keyword>
<keyword evidence="1" id="KW-0805">Transcription regulation</keyword>
<organism evidence="6 7">
    <name type="scientific">Planotetraspora phitsanulokensis</name>
    <dbReference type="NCBI Taxonomy" id="575192"/>
    <lineage>
        <taxon>Bacteria</taxon>
        <taxon>Bacillati</taxon>
        <taxon>Actinomycetota</taxon>
        <taxon>Actinomycetes</taxon>
        <taxon>Streptosporangiales</taxon>
        <taxon>Streptosporangiaceae</taxon>
        <taxon>Planotetraspora</taxon>
    </lineage>
</organism>
<dbReference type="RefSeq" id="WP_204077277.1">
    <property type="nucleotide sequence ID" value="NZ_BAABHI010000021.1"/>
</dbReference>
<dbReference type="Pfam" id="PF00440">
    <property type="entry name" value="TetR_N"/>
    <property type="match status" value="1"/>
</dbReference>
<dbReference type="InterPro" id="IPR025996">
    <property type="entry name" value="MT1864/Rv1816-like_C"/>
</dbReference>
<evidence type="ECO:0000313" key="6">
    <source>
        <dbReference type="EMBL" id="GII41849.1"/>
    </source>
</evidence>
<evidence type="ECO:0000256" key="2">
    <source>
        <dbReference type="ARBA" id="ARBA00023125"/>
    </source>
</evidence>
<dbReference type="InterPro" id="IPR001647">
    <property type="entry name" value="HTH_TetR"/>
</dbReference>
<reference evidence="6 7" key="1">
    <citation type="submission" date="2021-01" db="EMBL/GenBank/DDBJ databases">
        <title>Whole genome shotgun sequence of Planotetraspora phitsanulokensis NBRC 104273.</title>
        <authorList>
            <person name="Komaki H."/>
            <person name="Tamura T."/>
        </authorList>
    </citation>
    <scope>NUCLEOTIDE SEQUENCE [LARGE SCALE GENOMIC DNA]</scope>
    <source>
        <strain evidence="6 7">NBRC 104273</strain>
    </source>
</reference>
<dbReference type="AlphaFoldDB" id="A0A8J3UGE6"/>
<dbReference type="GO" id="GO:0003700">
    <property type="term" value="F:DNA-binding transcription factor activity"/>
    <property type="evidence" value="ECO:0007669"/>
    <property type="project" value="TreeGrafter"/>
</dbReference>
<dbReference type="InterPro" id="IPR009057">
    <property type="entry name" value="Homeodomain-like_sf"/>
</dbReference>
<dbReference type="Pfam" id="PF13305">
    <property type="entry name" value="TetR_C_33"/>
    <property type="match status" value="1"/>
</dbReference>
<comment type="caution">
    <text evidence="6">The sequence shown here is derived from an EMBL/GenBank/DDBJ whole genome shotgun (WGS) entry which is preliminary data.</text>
</comment>
<dbReference type="PANTHER" id="PTHR30055">
    <property type="entry name" value="HTH-TYPE TRANSCRIPTIONAL REGULATOR RUTR"/>
    <property type="match status" value="1"/>
</dbReference>
<keyword evidence="3" id="KW-0804">Transcription</keyword>
<evidence type="ECO:0000313" key="7">
    <source>
        <dbReference type="Proteomes" id="UP000622547"/>
    </source>
</evidence>
<dbReference type="InterPro" id="IPR050109">
    <property type="entry name" value="HTH-type_TetR-like_transc_reg"/>
</dbReference>
<feature type="domain" description="HTH tetR-type" evidence="5">
    <location>
        <begin position="11"/>
        <end position="71"/>
    </location>
</feature>
<dbReference type="PROSITE" id="PS50977">
    <property type="entry name" value="HTH_TETR_2"/>
    <property type="match status" value="1"/>
</dbReference>